<proteinExistence type="predicted"/>
<evidence type="ECO:0000313" key="3">
    <source>
        <dbReference type="Proteomes" id="UP001141806"/>
    </source>
</evidence>
<name>A0A9Q0QVI5_9MAGN</name>
<accession>A0A9Q0QVI5</accession>
<dbReference type="AlphaFoldDB" id="A0A9Q0QVI5"/>
<protein>
    <submittedName>
        <fullName evidence="2">Uncharacterized protein</fullName>
    </submittedName>
</protein>
<evidence type="ECO:0000313" key="2">
    <source>
        <dbReference type="EMBL" id="KAJ4973630.1"/>
    </source>
</evidence>
<gene>
    <name evidence="2" type="ORF">NE237_006804</name>
</gene>
<evidence type="ECO:0000256" key="1">
    <source>
        <dbReference type="SAM" id="Coils"/>
    </source>
</evidence>
<keyword evidence="1" id="KW-0175">Coiled coil</keyword>
<keyword evidence="3" id="KW-1185">Reference proteome</keyword>
<dbReference type="EMBL" id="JAMYWD010000004">
    <property type="protein sequence ID" value="KAJ4973630.1"/>
    <property type="molecule type" value="Genomic_DNA"/>
</dbReference>
<dbReference type="Proteomes" id="UP001141806">
    <property type="component" value="Unassembled WGS sequence"/>
</dbReference>
<reference evidence="2" key="1">
    <citation type="journal article" date="2023" name="Plant J.">
        <title>The genome of the king protea, Protea cynaroides.</title>
        <authorList>
            <person name="Chang J."/>
            <person name="Duong T.A."/>
            <person name="Schoeman C."/>
            <person name="Ma X."/>
            <person name="Roodt D."/>
            <person name="Barker N."/>
            <person name="Li Z."/>
            <person name="Van de Peer Y."/>
            <person name="Mizrachi E."/>
        </authorList>
    </citation>
    <scope>NUCLEOTIDE SEQUENCE</scope>
    <source>
        <tissue evidence="2">Young leaves</tissue>
    </source>
</reference>
<comment type="caution">
    <text evidence="2">The sequence shown here is derived from an EMBL/GenBank/DDBJ whole genome shotgun (WGS) entry which is preliminary data.</text>
</comment>
<feature type="coiled-coil region" evidence="1">
    <location>
        <begin position="56"/>
        <end position="83"/>
    </location>
</feature>
<organism evidence="2 3">
    <name type="scientific">Protea cynaroides</name>
    <dbReference type="NCBI Taxonomy" id="273540"/>
    <lineage>
        <taxon>Eukaryota</taxon>
        <taxon>Viridiplantae</taxon>
        <taxon>Streptophyta</taxon>
        <taxon>Embryophyta</taxon>
        <taxon>Tracheophyta</taxon>
        <taxon>Spermatophyta</taxon>
        <taxon>Magnoliopsida</taxon>
        <taxon>Proteales</taxon>
        <taxon>Proteaceae</taxon>
        <taxon>Protea</taxon>
    </lineage>
</organism>
<sequence length="157" mass="17565">MAREIIHHAWLPADARTLWTVPLETLDRDMSASIYQESERLMGAIRTGRDAAITAKAEMESQLEAANGKLLEAKERFLKAEDQSYSPESEWVRANHREGGDVDLFSQSGWTELLKGLPLNERDILTFQYEGDVILTVTTPHSMTGYEKVGSDGLLAV</sequence>